<accession>A0A5N5T8T4</accession>
<dbReference type="OrthoDB" id="66964at2759"/>
<comment type="similarity">
    <text evidence="2">Belongs to the eukaryotic RPC7 RNA polymerase subunit family.</text>
</comment>
<keyword evidence="5" id="KW-0804">Transcription</keyword>
<feature type="region of interest" description="Disordered" evidence="4">
    <location>
        <begin position="165"/>
        <end position="250"/>
    </location>
</feature>
<proteinExistence type="inferred from homology"/>
<comment type="subcellular location">
    <subcellularLocation>
        <location evidence="1">Nucleus</location>
    </subcellularLocation>
</comment>
<dbReference type="InterPro" id="IPR024661">
    <property type="entry name" value="RNA_pol_III_Rpc31"/>
</dbReference>
<dbReference type="GO" id="GO:0006383">
    <property type="term" value="P:transcription by RNA polymerase III"/>
    <property type="evidence" value="ECO:0007669"/>
    <property type="project" value="InterPro"/>
</dbReference>
<reference evidence="5 6" key="1">
    <citation type="journal article" date="2019" name="PLoS Biol.">
        <title>Sex chromosomes control vertical transmission of feminizing Wolbachia symbionts in an isopod.</title>
        <authorList>
            <person name="Becking T."/>
            <person name="Chebbi M.A."/>
            <person name="Giraud I."/>
            <person name="Moumen B."/>
            <person name="Laverre T."/>
            <person name="Caubet Y."/>
            <person name="Peccoud J."/>
            <person name="Gilbert C."/>
            <person name="Cordaux R."/>
        </authorList>
    </citation>
    <scope>NUCLEOTIDE SEQUENCE [LARGE SCALE GENOMIC DNA]</scope>
    <source>
        <strain evidence="5">ANa2</strain>
        <tissue evidence="5">Whole body excluding digestive tract and cuticle</tissue>
    </source>
</reference>
<evidence type="ECO:0000256" key="3">
    <source>
        <dbReference type="ARBA" id="ARBA00023242"/>
    </source>
</evidence>
<dbReference type="EMBL" id="SEYY01010699">
    <property type="protein sequence ID" value="KAB7501420.1"/>
    <property type="molecule type" value="Genomic_DNA"/>
</dbReference>
<comment type="caution">
    <text evidence="5">The sequence shown here is derived from an EMBL/GenBank/DDBJ whole genome shotgun (WGS) entry which is preliminary data.</text>
</comment>
<dbReference type="Pfam" id="PF11705">
    <property type="entry name" value="RNA_pol_3_Rpc31"/>
    <property type="match status" value="1"/>
</dbReference>
<dbReference type="GO" id="GO:0005666">
    <property type="term" value="C:RNA polymerase III complex"/>
    <property type="evidence" value="ECO:0007669"/>
    <property type="project" value="TreeGrafter"/>
</dbReference>
<dbReference type="PANTHER" id="PTHR15367">
    <property type="entry name" value="DNA-DIRECTED RNA POLYMERASE III"/>
    <property type="match status" value="1"/>
</dbReference>
<evidence type="ECO:0000256" key="4">
    <source>
        <dbReference type="SAM" id="MobiDB-lite"/>
    </source>
</evidence>
<evidence type="ECO:0000256" key="1">
    <source>
        <dbReference type="ARBA" id="ARBA00004123"/>
    </source>
</evidence>
<feature type="compositionally biased region" description="Acidic residues" evidence="4">
    <location>
        <begin position="170"/>
        <end position="201"/>
    </location>
</feature>
<evidence type="ECO:0000313" key="6">
    <source>
        <dbReference type="Proteomes" id="UP000326759"/>
    </source>
</evidence>
<organism evidence="5 6">
    <name type="scientific">Armadillidium nasatum</name>
    <dbReference type="NCBI Taxonomy" id="96803"/>
    <lineage>
        <taxon>Eukaryota</taxon>
        <taxon>Metazoa</taxon>
        <taxon>Ecdysozoa</taxon>
        <taxon>Arthropoda</taxon>
        <taxon>Crustacea</taxon>
        <taxon>Multicrustacea</taxon>
        <taxon>Malacostraca</taxon>
        <taxon>Eumalacostraca</taxon>
        <taxon>Peracarida</taxon>
        <taxon>Isopoda</taxon>
        <taxon>Oniscidea</taxon>
        <taxon>Crinocheta</taxon>
        <taxon>Armadillidiidae</taxon>
        <taxon>Armadillidium</taxon>
    </lineage>
</organism>
<name>A0A5N5T8T4_9CRUS</name>
<evidence type="ECO:0000256" key="2">
    <source>
        <dbReference type="ARBA" id="ARBA00008352"/>
    </source>
</evidence>
<protein>
    <submittedName>
        <fullName evidence="5">DNA-directed RNA polymerase III subunit RPC7-like</fullName>
    </submittedName>
</protein>
<keyword evidence="6" id="KW-1185">Reference proteome</keyword>
<gene>
    <name evidence="5" type="primary">POLR3GL</name>
    <name evidence="5" type="ORF">Anas_04828</name>
</gene>
<evidence type="ECO:0000313" key="5">
    <source>
        <dbReference type="EMBL" id="KAB7501420.1"/>
    </source>
</evidence>
<dbReference type="Proteomes" id="UP000326759">
    <property type="component" value="Unassembled WGS sequence"/>
</dbReference>
<sequence length="250" mass="29419">MQIINMSGRGRGRGGMKAGFSKVLADQLGIQKSELVKENTSCTPETFPPLQFQPVKNFERNDLDNYKLMVKKEIREHFKNSEYFITLDNKKPDIERYSDRFHWLNNKPRLHLDWSRYPKELWYEEEEKERKSRKKIGKKAKVNINCARSSVKVTDTIDIDEKLSKIKEKDEDEDDEKMEEENEGSVVDEEEDPDQDMDDGTDYMKSHFDNGESFGDDDDDDNLEAANCELKQKKRKNLPHFQHSGHNYVD</sequence>
<dbReference type="AlphaFoldDB" id="A0A5N5T8T4"/>
<keyword evidence="3" id="KW-0539">Nucleus</keyword>
<feature type="compositionally biased region" description="Acidic residues" evidence="4">
    <location>
        <begin position="214"/>
        <end position="223"/>
    </location>
</feature>
<dbReference type="PANTHER" id="PTHR15367:SF2">
    <property type="entry name" value="DNA-DIRECTED RNA POLYMERASE III SUBUNIT"/>
    <property type="match status" value="1"/>
</dbReference>
<keyword evidence="5" id="KW-0240">DNA-directed RNA polymerase</keyword>